<dbReference type="InterPro" id="IPR036412">
    <property type="entry name" value="HAD-like_sf"/>
</dbReference>
<evidence type="ECO:0000313" key="1">
    <source>
        <dbReference type="EMBL" id="CAK9078349.1"/>
    </source>
</evidence>
<dbReference type="Gene3D" id="3.40.50.1000">
    <property type="entry name" value="HAD superfamily/HAD-like"/>
    <property type="match status" value="1"/>
</dbReference>
<name>A0ABP0PTS7_9DINO</name>
<dbReference type="Proteomes" id="UP001642484">
    <property type="component" value="Unassembled WGS sequence"/>
</dbReference>
<accession>A0ABP0PTS7</accession>
<dbReference type="EMBL" id="CAXAMN010023550">
    <property type="protein sequence ID" value="CAK9078349.1"/>
    <property type="molecule type" value="Genomic_DNA"/>
</dbReference>
<dbReference type="NCBIfam" id="TIGR01664">
    <property type="entry name" value="DNA-3'-Pase"/>
    <property type="match status" value="1"/>
</dbReference>
<keyword evidence="2" id="KW-1185">Reference proteome</keyword>
<protein>
    <recommendedName>
        <fullName evidence="3">Bifunctional polynucleotide phosphatase/kinase</fullName>
    </recommendedName>
</protein>
<dbReference type="Pfam" id="PF13671">
    <property type="entry name" value="AAA_33"/>
    <property type="match status" value="1"/>
</dbReference>
<dbReference type="InterPro" id="IPR023214">
    <property type="entry name" value="HAD_sf"/>
</dbReference>
<dbReference type="InterPro" id="IPR027417">
    <property type="entry name" value="P-loop_NTPase"/>
</dbReference>
<dbReference type="NCBIfam" id="TIGR01662">
    <property type="entry name" value="HAD-SF-IIIA"/>
    <property type="match status" value="1"/>
</dbReference>
<dbReference type="InterPro" id="IPR006551">
    <property type="entry name" value="Polynucleotide_phosphatase"/>
</dbReference>
<sequence>MFSHKAPLWKQQGRSLLLREDPACKASVKVASFDLNDTLVSSRIGAPGYQVTVSDWQFYNASVPEKLRKLHSDGFRLVIFTNQGNIRSALEGKRATAFKGYVDAFAKELGAPILVLAATMKDQLRKPNGGMWEQLEKMNGAIDKDQSFFVGDAAGGVGEHSADDADFAKTVGVKFIHTNEFFGPPGGLEPSIEPPKKAARLEGLAQSVTLGGDEVSGDPLVLVLVGLPGSGKTTFAQKLAPSGGNSVRWQRTCQDLLRSKEACLRAASKALEEGFSVIIDRTDINVEQRAPWVQLASEKGVAAHALIFDVPAEECGRRASERRDHEGGLQGAGVRIVISKLQKMQQAVTAEEGFARVRLCRAPELQAELERYGEKRLSTFVAPATVSAPTARRVALIAVGLGVESFAAPAWGSGACDASDVEKYQMLTYVKMMVSIRKLKPQWDEEMKKFLFEDPPGGTWEDRCIRRFGSSQYPKDEGQKCMAKRVSEGTGLSAGCGLCWGKLAQCTYDNCASLCLDAKSQKCQQCISEKCATNFEQCSGIKL</sequence>
<dbReference type="Gene3D" id="3.40.50.300">
    <property type="entry name" value="P-loop containing nucleotide triphosphate hydrolases"/>
    <property type="match status" value="1"/>
</dbReference>
<reference evidence="1 2" key="1">
    <citation type="submission" date="2024-02" db="EMBL/GenBank/DDBJ databases">
        <authorList>
            <person name="Chen Y."/>
            <person name="Shah S."/>
            <person name="Dougan E. K."/>
            <person name="Thang M."/>
            <person name="Chan C."/>
        </authorList>
    </citation>
    <scope>NUCLEOTIDE SEQUENCE [LARGE SCALE GENOMIC DNA]</scope>
</reference>
<gene>
    <name evidence="1" type="ORF">CCMP2556_LOCUS38611</name>
</gene>
<dbReference type="SUPFAM" id="SSF52540">
    <property type="entry name" value="P-loop containing nucleoside triphosphate hydrolases"/>
    <property type="match status" value="1"/>
</dbReference>
<dbReference type="PANTHER" id="PTHR12083">
    <property type="entry name" value="BIFUNCTIONAL POLYNUCLEOTIDE PHOSPHATASE/KINASE"/>
    <property type="match status" value="1"/>
</dbReference>
<evidence type="ECO:0008006" key="3">
    <source>
        <dbReference type="Google" id="ProtNLM"/>
    </source>
</evidence>
<dbReference type="SUPFAM" id="SSF56784">
    <property type="entry name" value="HAD-like"/>
    <property type="match status" value="1"/>
</dbReference>
<organism evidence="1 2">
    <name type="scientific">Durusdinium trenchii</name>
    <dbReference type="NCBI Taxonomy" id="1381693"/>
    <lineage>
        <taxon>Eukaryota</taxon>
        <taxon>Sar</taxon>
        <taxon>Alveolata</taxon>
        <taxon>Dinophyceae</taxon>
        <taxon>Suessiales</taxon>
        <taxon>Symbiodiniaceae</taxon>
        <taxon>Durusdinium</taxon>
    </lineage>
</organism>
<evidence type="ECO:0000313" key="2">
    <source>
        <dbReference type="Proteomes" id="UP001642484"/>
    </source>
</evidence>
<dbReference type="Pfam" id="PF08645">
    <property type="entry name" value="PNK3P"/>
    <property type="match status" value="1"/>
</dbReference>
<dbReference type="InterPro" id="IPR006549">
    <property type="entry name" value="HAD-SF_hydro_IIIA"/>
</dbReference>
<dbReference type="InterPro" id="IPR013954">
    <property type="entry name" value="PNK3P"/>
</dbReference>
<dbReference type="PANTHER" id="PTHR12083:SF9">
    <property type="entry name" value="BIFUNCTIONAL POLYNUCLEOTIDE PHOSPHATASE_KINASE"/>
    <property type="match status" value="1"/>
</dbReference>
<comment type="caution">
    <text evidence="1">The sequence shown here is derived from an EMBL/GenBank/DDBJ whole genome shotgun (WGS) entry which is preliminary data.</text>
</comment>
<proteinExistence type="predicted"/>